<dbReference type="STRING" id="364200.SAMN04488515_0687"/>
<feature type="transmembrane region" description="Helical" evidence="5">
    <location>
        <begin position="155"/>
        <end position="173"/>
    </location>
</feature>
<keyword evidence="5" id="KW-1278">Translocase</keyword>
<comment type="subcellular location">
    <subcellularLocation>
        <location evidence="5 6">Cell membrane</location>
        <topology evidence="5 6">Multi-pass membrane protein</topology>
    </subcellularLocation>
    <subcellularLocation>
        <location evidence="1">Membrane</location>
        <topology evidence="1">Multi-pass membrane protein</topology>
    </subcellularLocation>
</comment>
<evidence type="ECO:0000256" key="3">
    <source>
        <dbReference type="ARBA" id="ARBA00022989"/>
    </source>
</evidence>
<dbReference type="GO" id="GO:0016655">
    <property type="term" value="F:oxidoreductase activity, acting on NAD(P)H, quinone or similar compound as acceptor"/>
    <property type="evidence" value="ECO:0007669"/>
    <property type="project" value="UniProtKB-UniRule"/>
</dbReference>
<dbReference type="InterPro" id="IPR001694">
    <property type="entry name" value="NADH_UbQ_OxRdtase_su1/FPO"/>
</dbReference>
<dbReference type="GO" id="GO:0009060">
    <property type="term" value="P:aerobic respiration"/>
    <property type="evidence" value="ECO:0007669"/>
    <property type="project" value="TreeGrafter"/>
</dbReference>
<dbReference type="GO" id="GO:0005886">
    <property type="term" value="C:plasma membrane"/>
    <property type="evidence" value="ECO:0007669"/>
    <property type="project" value="UniProtKB-SubCell"/>
</dbReference>
<evidence type="ECO:0000313" key="8">
    <source>
        <dbReference type="Proteomes" id="UP000199167"/>
    </source>
</evidence>
<dbReference type="GO" id="GO:0003954">
    <property type="term" value="F:NADH dehydrogenase activity"/>
    <property type="evidence" value="ECO:0007669"/>
    <property type="project" value="TreeGrafter"/>
</dbReference>
<feature type="transmembrane region" description="Helical" evidence="5">
    <location>
        <begin position="240"/>
        <end position="264"/>
    </location>
</feature>
<sequence length="346" mass="38267">MVEFFTNTNLGIVLVILGQCLLVLIPVLVALAFLMYADRKVWAAVQMRKGPNVVGAFGLLQSFADFLKYIVKEIVVPAGADKAVFFLAPMITFVLAVIAWSVIPFNDGWVLADINVAILFIFAVGSLEVYGVIMGGWASNSKYPFLGSLRSAAQMISYEVSLGLIIIGIIMSTGSMNLTDIVKAQDGAGLFSWYWVAHFPMLFLFFISALAETNRPPFDLPEAESELVAGYQVEYSSTPFLLFMIGELMAVVLMCALVSLLFLGGWLSPIPFLPDGIFWMVIKMGLVFFMFAMVKAITPRYRYDQLMRIGWKVFLPLSLGWVVLVAFLTKFEVGGAIWARYLVMGG</sequence>
<feature type="transmembrane region" description="Helical" evidence="5">
    <location>
        <begin position="109"/>
        <end position="134"/>
    </location>
</feature>
<dbReference type="EMBL" id="FOIZ01000001">
    <property type="protein sequence ID" value="SEW02111.1"/>
    <property type="molecule type" value="Genomic_DNA"/>
</dbReference>
<dbReference type="HAMAP" id="MF_01350">
    <property type="entry name" value="NDH1_NuoH"/>
    <property type="match status" value="1"/>
</dbReference>
<name>A0A1I0NKX7_9RHOB</name>
<evidence type="ECO:0000313" key="7">
    <source>
        <dbReference type="EMBL" id="SEW02111.1"/>
    </source>
</evidence>
<keyword evidence="5 6" id="KW-0520">NAD</keyword>
<evidence type="ECO:0000256" key="6">
    <source>
        <dbReference type="RuleBase" id="RU000471"/>
    </source>
</evidence>
<accession>A0A1I0NKX7</accession>
<dbReference type="NCBIfam" id="NF004745">
    <property type="entry name" value="PRK06076.1-6"/>
    <property type="match status" value="1"/>
</dbReference>
<dbReference type="OrthoDB" id="9803734at2"/>
<keyword evidence="5" id="KW-1003">Cell membrane</keyword>
<keyword evidence="2 5" id="KW-0812">Transmembrane</keyword>
<keyword evidence="5" id="KW-0874">Quinone</keyword>
<comment type="similarity">
    <text evidence="5 6">Belongs to the complex I subunit 1 family.</text>
</comment>
<evidence type="ECO:0000256" key="4">
    <source>
        <dbReference type="ARBA" id="ARBA00023136"/>
    </source>
</evidence>
<dbReference type="PANTHER" id="PTHR11432">
    <property type="entry name" value="NADH DEHYDROGENASE SUBUNIT 1"/>
    <property type="match status" value="1"/>
</dbReference>
<dbReference type="Pfam" id="PF00146">
    <property type="entry name" value="NADHdh"/>
    <property type="match status" value="1"/>
</dbReference>
<feature type="transmembrane region" description="Helical" evidence="5">
    <location>
        <begin position="276"/>
        <end position="297"/>
    </location>
</feature>
<dbReference type="GO" id="GO:0048038">
    <property type="term" value="F:quinone binding"/>
    <property type="evidence" value="ECO:0007669"/>
    <property type="project" value="UniProtKB-KW"/>
</dbReference>
<gene>
    <name evidence="5" type="primary">nuoH</name>
    <name evidence="7" type="ORF">SAMN04488515_0687</name>
</gene>
<dbReference type="NCBIfam" id="NF004741">
    <property type="entry name" value="PRK06076.1-2"/>
    <property type="match status" value="1"/>
</dbReference>
<evidence type="ECO:0000256" key="5">
    <source>
        <dbReference type="HAMAP-Rule" id="MF_01350"/>
    </source>
</evidence>
<feature type="transmembrane region" description="Helical" evidence="5">
    <location>
        <begin position="83"/>
        <end position="103"/>
    </location>
</feature>
<feature type="transmembrane region" description="Helical" evidence="5">
    <location>
        <begin position="309"/>
        <end position="328"/>
    </location>
</feature>
<comment type="function">
    <text evidence="5">NDH-1 shuttles electrons from NADH, via FMN and iron-sulfur (Fe-S) centers, to quinones in the respiratory chain. The immediate electron acceptor for the enzyme in this species is believed to be ubiquinone. Couples the redox reaction to proton translocation (for every two electrons transferred, four hydrogen ions are translocated across the cytoplasmic membrane), and thus conserves the redox energy in a proton gradient. This subunit may bind ubiquinone.</text>
</comment>
<dbReference type="Proteomes" id="UP000199167">
    <property type="component" value="Unassembled WGS sequence"/>
</dbReference>
<evidence type="ECO:0000256" key="1">
    <source>
        <dbReference type="ARBA" id="ARBA00004141"/>
    </source>
</evidence>
<dbReference type="AlphaFoldDB" id="A0A1I0NKX7"/>
<keyword evidence="8" id="KW-1185">Reference proteome</keyword>
<comment type="catalytic activity">
    <reaction evidence="5">
        <text>a quinone + NADH + 5 H(+)(in) = a quinol + NAD(+) + 4 H(+)(out)</text>
        <dbReference type="Rhea" id="RHEA:57888"/>
        <dbReference type="ChEBI" id="CHEBI:15378"/>
        <dbReference type="ChEBI" id="CHEBI:24646"/>
        <dbReference type="ChEBI" id="CHEBI:57540"/>
        <dbReference type="ChEBI" id="CHEBI:57945"/>
        <dbReference type="ChEBI" id="CHEBI:132124"/>
    </reaction>
</comment>
<dbReference type="InterPro" id="IPR018086">
    <property type="entry name" value="NADH_UbQ_OxRdtase_su1_CS"/>
</dbReference>
<organism evidence="7 8">
    <name type="scientific">Cognatiyoonia koreensis</name>
    <dbReference type="NCBI Taxonomy" id="364200"/>
    <lineage>
        <taxon>Bacteria</taxon>
        <taxon>Pseudomonadati</taxon>
        <taxon>Pseudomonadota</taxon>
        <taxon>Alphaproteobacteria</taxon>
        <taxon>Rhodobacterales</taxon>
        <taxon>Paracoccaceae</taxon>
        <taxon>Cognatiyoonia</taxon>
    </lineage>
</organism>
<evidence type="ECO:0000256" key="2">
    <source>
        <dbReference type="ARBA" id="ARBA00022692"/>
    </source>
</evidence>
<keyword evidence="3 5" id="KW-1133">Transmembrane helix</keyword>
<proteinExistence type="inferred from homology"/>
<dbReference type="PANTHER" id="PTHR11432:SF3">
    <property type="entry name" value="NADH-UBIQUINONE OXIDOREDUCTASE CHAIN 1"/>
    <property type="match status" value="1"/>
</dbReference>
<reference evidence="7 8" key="1">
    <citation type="submission" date="2016-10" db="EMBL/GenBank/DDBJ databases">
        <authorList>
            <person name="de Groot N.N."/>
        </authorList>
    </citation>
    <scope>NUCLEOTIDE SEQUENCE [LARGE SCALE GENOMIC DNA]</scope>
    <source>
        <strain evidence="7 8">DSM 17925</strain>
    </source>
</reference>
<feature type="transmembrane region" description="Helical" evidence="5">
    <location>
        <begin position="12"/>
        <end position="33"/>
    </location>
</feature>
<comment type="subunit">
    <text evidence="5">NDH-1 is composed of 14 different subunits. Subunits NuoA, H, J, K, L, M, N constitute the membrane sector of the complex.</text>
</comment>
<keyword evidence="4 5" id="KW-0472">Membrane</keyword>
<keyword evidence="5" id="KW-0830">Ubiquinone</keyword>
<dbReference type="PROSITE" id="PS00668">
    <property type="entry name" value="COMPLEX1_ND1_2"/>
    <property type="match status" value="1"/>
</dbReference>
<dbReference type="RefSeq" id="WP_089990283.1">
    <property type="nucleotide sequence ID" value="NZ_FOIZ01000001.1"/>
</dbReference>
<dbReference type="EC" id="7.1.1.-" evidence="5"/>
<feature type="transmembrane region" description="Helical" evidence="5">
    <location>
        <begin position="193"/>
        <end position="211"/>
    </location>
</feature>
<protein>
    <recommendedName>
        <fullName evidence="5">NADH-quinone oxidoreductase subunit H</fullName>
        <ecNumber evidence="5">7.1.1.-</ecNumber>
    </recommendedName>
    <alternativeName>
        <fullName evidence="5">NADH dehydrogenase I subunit H</fullName>
    </alternativeName>
    <alternativeName>
        <fullName evidence="5">NDH-1 subunit H</fullName>
    </alternativeName>
</protein>